<accession>A0A0Q2N0T6</accession>
<protein>
    <submittedName>
        <fullName evidence="2">Oxidoreductase</fullName>
    </submittedName>
</protein>
<dbReference type="InterPro" id="IPR036374">
    <property type="entry name" value="OxRdtase_Mopterin-bd_sf"/>
</dbReference>
<feature type="signal peptide" evidence="1">
    <location>
        <begin position="1"/>
        <end position="24"/>
    </location>
</feature>
<feature type="chain" id="PRO_5006194743" evidence="1">
    <location>
        <begin position="25"/>
        <end position="159"/>
    </location>
</feature>
<dbReference type="SUPFAM" id="SSF56524">
    <property type="entry name" value="Oxidoreductase molybdopterin-binding domain"/>
    <property type="match status" value="1"/>
</dbReference>
<evidence type="ECO:0000256" key="1">
    <source>
        <dbReference type="SAM" id="SignalP"/>
    </source>
</evidence>
<dbReference type="InParanoid" id="A0A0Q2N0T6"/>
<evidence type="ECO:0000313" key="3">
    <source>
        <dbReference type="Proteomes" id="UP000051221"/>
    </source>
</evidence>
<dbReference type="RefSeq" id="WP_004726541.1">
    <property type="nucleotide sequence ID" value="NZ_CABLCD010000013.1"/>
</dbReference>
<dbReference type="Proteomes" id="UP000051221">
    <property type="component" value="Unassembled WGS sequence"/>
</dbReference>
<proteinExistence type="predicted"/>
<dbReference type="AlphaFoldDB" id="A0A0Q2N0T6"/>
<dbReference type="GeneID" id="50535021"/>
<sequence>MLNALVSRQSAVLLLWFTSLAAFASSDAILTVDNQGQKAYFSLEQLLTHADKEIVTNTPWTDDSTKFVGVSAKALLHMIGVEKADLKVTALNNYWSTIPYDDIEKYNPLFAVKKNDDVMSVRDKGPIWVIYPLTEFNELNNEVLHSRMVWQVSQIETLR</sequence>
<comment type="caution">
    <text evidence="2">The sequence shown here is derived from an EMBL/GenBank/DDBJ whole genome shotgun (WGS) entry which is preliminary data.</text>
</comment>
<name>A0A0Q2N0T6_VIBFU</name>
<reference evidence="2 3" key="1">
    <citation type="submission" date="2015-08" db="EMBL/GenBank/DDBJ databases">
        <title>Antibacterial properties of a collection of Vibrionaceae strains.</title>
        <authorList>
            <person name="Giubergia S."/>
        </authorList>
    </citation>
    <scope>NUCLEOTIDE SEQUENCE [LARGE SCALE GENOMIC DNA]</scope>
    <source>
        <strain evidence="2 3">S0821</strain>
    </source>
</reference>
<gene>
    <name evidence="2" type="ORF">AMR76_12975</name>
</gene>
<dbReference type="OMA" id="ILLANKM"/>
<dbReference type="EMBL" id="LKHS01000010">
    <property type="protein sequence ID" value="KQH85415.1"/>
    <property type="molecule type" value="Genomic_DNA"/>
</dbReference>
<organism evidence="2 3">
    <name type="scientific">Vibrio furnissii</name>
    <dbReference type="NCBI Taxonomy" id="29494"/>
    <lineage>
        <taxon>Bacteria</taxon>
        <taxon>Pseudomonadati</taxon>
        <taxon>Pseudomonadota</taxon>
        <taxon>Gammaproteobacteria</taxon>
        <taxon>Vibrionales</taxon>
        <taxon>Vibrionaceae</taxon>
        <taxon>Vibrio</taxon>
    </lineage>
</organism>
<evidence type="ECO:0000313" key="2">
    <source>
        <dbReference type="EMBL" id="KQH85415.1"/>
    </source>
</evidence>
<keyword evidence="3" id="KW-1185">Reference proteome</keyword>
<keyword evidence="1" id="KW-0732">Signal</keyword>